<dbReference type="Proteomes" id="UP000075714">
    <property type="component" value="Unassembled WGS sequence"/>
</dbReference>
<keyword evidence="2" id="KW-0812">Transmembrane</keyword>
<dbReference type="AlphaFoldDB" id="A0A150GGA4"/>
<comment type="caution">
    <text evidence="3">The sequence shown here is derived from an EMBL/GenBank/DDBJ whole genome shotgun (WGS) entry which is preliminary data.</text>
</comment>
<keyword evidence="2" id="KW-0472">Membrane</keyword>
<proteinExistence type="predicted"/>
<evidence type="ECO:0000313" key="3">
    <source>
        <dbReference type="EMBL" id="KXZ48844.1"/>
    </source>
</evidence>
<keyword evidence="2" id="KW-1133">Transmembrane helix</keyword>
<feature type="transmembrane region" description="Helical" evidence="2">
    <location>
        <begin position="6"/>
        <end position="25"/>
    </location>
</feature>
<evidence type="ECO:0000313" key="4">
    <source>
        <dbReference type="Proteomes" id="UP000075714"/>
    </source>
</evidence>
<feature type="transmembrane region" description="Helical" evidence="2">
    <location>
        <begin position="69"/>
        <end position="93"/>
    </location>
</feature>
<dbReference type="EMBL" id="LSYV01000026">
    <property type="protein sequence ID" value="KXZ48844.1"/>
    <property type="molecule type" value="Genomic_DNA"/>
</dbReference>
<sequence>MVIFWIIFSFVVLIGRFFGSLPFAYGVMLGSCSHTGFFMLLAGLVLQTHENLAEAFQRNRIWSSSDYQTYIATFSFNYILCGTYLIMFLLLLFTKGPMTAEGGAERGSSYAVKTSANPPTAAAAAPASTGTAAAPAPAEAPYDNHGFGTNWPKAYRGGDV</sequence>
<feature type="region of interest" description="Disordered" evidence="1">
    <location>
        <begin position="122"/>
        <end position="145"/>
    </location>
</feature>
<evidence type="ECO:0000256" key="2">
    <source>
        <dbReference type="SAM" id="Phobius"/>
    </source>
</evidence>
<evidence type="ECO:0000256" key="1">
    <source>
        <dbReference type="SAM" id="MobiDB-lite"/>
    </source>
</evidence>
<feature type="compositionally biased region" description="Low complexity" evidence="1">
    <location>
        <begin position="122"/>
        <end position="141"/>
    </location>
</feature>
<organism evidence="3 4">
    <name type="scientific">Gonium pectorale</name>
    <name type="common">Green alga</name>
    <dbReference type="NCBI Taxonomy" id="33097"/>
    <lineage>
        <taxon>Eukaryota</taxon>
        <taxon>Viridiplantae</taxon>
        <taxon>Chlorophyta</taxon>
        <taxon>core chlorophytes</taxon>
        <taxon>Chlorophyceae</taxon>
        <taxon>CS clade</taxon>
        <taxon>Chlamydomonadales</taxon>
        <taxon>Volvocaceae</taxon>
        <taxon>Gonium</taxon>
    </lineage>
</organism>
<keyword evidence="4" id="KW-1185">Reference proteome</keyword>
<dbReference type="OrthoDB" id="525774at2759"/>
<protein>
    <submittedName>
        <fullName evidence="3">Uncharacterized protein</fullName>
    </submittedName>
</protein>
<name>A0A150GGA4_GONPE</name>
<gene>
    <name evidence="3" type="ORF">GPECTOR_25g429</name>
</gene>
<accession>A0A150GGA4</accession>
<reference evidence="4" key="1">
    <citation type="journal article" date="2016" name="Nat. Commun.">
        <title>The Gonium pectorale genome demonstrates co-option of cell cycle regulation during the evolution of multicellularity.</title>
        <authorList>
            <person name="Hanschen E.R."/>
            <person name="Marriage T.N."/>
            <person name="Ferris P.J."/>
            <person name="Hamaji T."/>
            <person name="Toyoda A."/>
            <person name="Fujiyama A."/>
            <person name="Neme R."/>
            <person name="Noguchi H."/>
            <person name="Minakuchi Y."/>
            <person name="Suzuki M."/>
            <person name="Kawai-Toyooka H."/>
            <person name="Smith D.R."/>
            <person name="Sparks H."/>
            <person name="Anderson J."/>
            <person name="Bakaric R."/>
            <person name="Luria V."/>
            <person name="Karger A."/>
            <person name="Kirschner M.W."/>
            <person name="Durand P.M."/>
            <person name="Michod R.E."/>
            <person name="Nozaki H."/>
            <person name="Olson B.J."/>
        </authorList>
    </citation>
    <scope>NUCLEOTIDE SEQUENCE [LARGE SCALE GENOMIC DNA]</scope>
    <source>
        <strain evidence="4">NIES-2863</strain>
    </source>
</reference>